<name>A0A6G1EBF6_9ORYZ</name>
<feature type="region of interest" description="Disordered" evidence="5">
    <location>
        <begin position="287"/>
        <end position="306"/>
    </location>
</feature>
<keyword evidence="3 4" id="KW-0287">Flowering</keyword>
<gene>
    <name evidence="6" type="ORF">E2562_024650</name>
</gene>
<evidence type="ECO:0000313" key="7">
    <source>
        <dbReference type="Proteomes" id="UP000479710"/>
    </source>
</evidence>
<keyword evidence="2 4" id="KW-0221">Differentiation</keyword>
<proteinExistence type="inferred from homology"/>
<evidence type="ECO:0000313" key="6">
    <source>
        <dbReference type="EMBL" id="KAF0922077.1"/>
    </source>
</evidence>
<protein>
    <recommendedName>
        <fullName evidence="4">FRIGIDA-like protein</fullName>
    </recommendedName>
</protein>
<reference evidence="6 7" key="1">
    <citation type="submission" date="2019-11" db="EMBL/GenBank/DDBJ databases">
        <title>Whole genome sequence of Oryza granulata.</title>
        <authorList>
            <person name="Li W."/>
        </authorList>
    </citation>
    <scope>NUCLEOTIDE SEQUENCE [LARGE SCALE GENOMIC DNA]</scope>
    <source>
        <strain evidence="7">cv. Menghai</strain>
        <tissue evidence="6">Leaf</tissue>
    </source>
</reference>
<comment type="caution">
    <text evidence="6">The sequence shown here is derived from an EMBL/GenBank/DDBJ whole genome shotgun (WGS) entry which is preliminary data.</text>
</comment>
<feature type="compositionally biased region" description="Basic and acidic residues" evidence="5">
    <location>
        <begin position="178"/>
        <end position="191"/>
    </location>
</feature>
<dbReference type="PANTHER" id="PTHR31791:SF47">
    <property type="entry name" value="INACTIVE FRIGIDA-LIKE PROTEIN 2"/>
    <property type="match status" value="1"/>
</dbReference>
<keyword evidence="4" id="KW-0217">Developmental protein</keyword>
<organism evidence="6 7">
    <name type="scientific">Oryza meyeriana var. granulata</name>
    <dbReference type="NCBI Taxonomy" id="110450"/>
    <lineage>
        <taxon>Eukaryota</taxon>
        <taxon>Viridiplantae</taxon>
        <taxon>Streptophyta</taxon>
        <taxon>Embryophyta</taxon>
        <taxon>Tracheophyta</taxon>
        <taxon>Spermatophyta</taxon>
        <taxon>Magnoliopsida</taxon>
        <taxon>Liliopsida</taxon>
        <taxon>Poales</taxon>
        <taxon>Poaceae</taxon>
        <taxon>BOP clade</taxon>
        <taxon>Oryzoideae</taxon>
        <taxon>Oryzeae</taxon>
        <taxon>Oryzinae</taxon>
        <taxon>Oryza</taxon>
        <taxon>Oryza meyeriana</taxon>
    </lineage>
</organism>
<dbReference type="AlphaFoldDB" id="A0A6G1EBF6"/>
<evidence type="ECO:0000256" key="1">
    <source>
        <dbReference type="ARBA" id="ARBA00008956"/>
    </source>
</evidence>
<evidence type="ECO:0000256" key="5">
    <source>
        <dbReference type="SAM" id="MobiDB-lite"/>
    </source>
</evidence>
<feature type="compositionally biased region" description="Acidic residues" evidence="5">
    <location>
        <begin position="115"/>
        <end position="177"/>
    </location>
</feature>
<dbReference type="Proteomes" id="UP000479710">
    <property type="component" value="Unassembled WGS sequence"/>
</dbReference>
<dbReference type="Pfam" id="PF07899">
    <property type="entry name" value="Frigida"/>
    <property type="match status" value="2"/>
</dbReference>
<feature type="region of interest" description="Disordered" evidence="5">
    <location>
        <begin position="91"/>
        <end position="239"/>
    </location>
</feature>
<feature type="compositionally biased region" description="Basic and acidic residues" evidence="5">
    <location>
        <begin position="198"/>
        <end position="219"/>
    </location>
</feature>
<evidence type="ECO:0000256" key="4">
    <source>
        <dbReference type="RuleBase" id="RU364012"/>
    </source>
</evidence>
<dbReference type="InterPro" id="IPR012474">
    <property type="entry name" value="Frigida"/>
</dbReference>
<dbReference type="EMBL" id="SPHZ02000004">
    <property type="protein sequence ID" value="KAF0922077.1"/>
    <property type="molecule type" value="Genomic_DNA"/>
</dbReference>
<keyword evidence="7" id="KW-1185">Reference proteome</keyword>
<dbReference type="OrthoDB" id="1166059at2759"/>
<dbReference type="GO" id="GO:0009908">
    <property type="term" value="P:flower development"/>
    <property type="evidence" value="ECO:0007669"/>
    <property type="project" value="UniProtKB-KW"/>
</dbReference>
<comment type="similarity">
    <text evidence="1 4">Belongs to the Frigida family.</text>
</comment>
<feature type="non-terminal residue" evidence="6">
    <location>
        <position position="589"/>
    </location>
</feature>
<sequence length="589" mass="65036">MDSAAAAGPEPEPPSVPALPGLAVEMTTGEMEAAIAGLPAKKEALREAFDVLAACSPFPLPFAWADLDSYISSLQSSIDRRFGQLRVLEAARPAPAGSAGAATSGGEKGGKQKEDSEEEEEEIEEEEVEEEEEEEEIEEVEEVEEEEIEEEEEADEEEEEVKEEVQEVDEEQQGADEEMQKSKKDDNEPSKKAIPVRLQEEEAEKERIETEEQHGDKLASQEQDIGEDEDAKGEQRVADDVTMEAKFEEQNDEDAKGEQQVADDGVLEAKSEEQNEAKVASMVQDIEEGDEKAKKASREQGNPALPSCSNHLRGACAGMDARRLLNLVCKNQRMGLWHELPTAMRHAPDAAALVLQVVQGFLLSKKIKTTKVWGNCVGLIRCISALNALLSADTLKQAKQLAKDWKEMVDRPGSSGDTLNLSSWGLLYFLISYNIVADFADGEIFSLFGTLSRKQQKKNGIQLCKGLGLVNRITGAYNTEQNNGLNKKNHSCEGSKKYCMQADLIDYLIGNGQQLDALQLTQAFNLRDKYTPFILLKGYVERAKKNALDIINIKAPRKSLNPTIKKEVDNLMVAQNVVQQQITDFDVSS</sequence>
<dbReference type="GO" id="GO:0030154">
    <property type="term" value="P:cell differentiation"/>
    <property type="evidence" value="ECO:0007669"/>
    <property type="project" value="UniProtKB-KW"/>
</dbReference>
<feature type="compositionally biased region" description="Low complexity" evidence="5">
    <location>
        <begin position="91"/>
        <end position="105"/>
    </location>
</feature>
<accession>A0A6G1EBF6</accession>
<evidence type="ECO:0000256" key="2">
    <source>
        <dbReference type="ARBA" id="ARBA00022782"/>
    </source>
</evidence>
<evidence type="ECO:0000256" key="3">
    <source>
        <dbReference type="ARBA" id="ARBA00023089"/>
    </source>
</evidence>
<dbReference type="PANTHER" id="PTHR31791">
    <property type="entry name" value="FRIGIDA-LIKE PROTEIN 3-RELATED"/>
    <property type="match status" value="1"/>
</dbReference>